<dbReference type="EMBL" id="FNCE01000010">
    <property type="protein sequence ID" value="SDG38284.1"/>
    <property type="molecule type" value="Genomic_DNA"/>
</dbReference>
<dbReference type="Proteomes" id="UP000199415">
    <property type="component" value="Unassembled WGS sequence"/>
</dbReference>
<proteinExistence type="predicted"/>
<evidence type="ECO:0000256" key="1">
    <source>
        <dbReference type="SAM" id="Phobius"/>
    </source>
</evidence>
<dbReference type="Pfam" id="PF02698">
    <property type="entry name" value="DUF218"/>
    <property type="match status" value="1"/>
</dbReference>
<keyword evidence="4" id="KW-1185">Reference proteome</keyword>
<reference evidence="3 4" key="1">
    <citation type="submission" date="2016-10" db="EMBL/GenBank/DDBJ databases">
        <authorList>
            <person name="de Groot N.N."/>
        </authorList>
    </citation>
    <scope>NUCLEOTIDE SEQUENCE [LARGE SCALE GENOMIC DNA]</scope>
    <source>
        <strain evidence="3 4">DSM 25584</strain>
    </source>
</reference>
<evidence type="ECO:0000313" key="4">
    <source>
        <dbReference type="Proteomes" id="UP000199415"/>
    </source>
</evidence>
<dbReference type="InterPro" id="IPR003848">
    <property type="entry name" value="DUF218"/>
</dbReference>
<protein>
    <submittedName>
        <fullName evidence="3">Uncharacterized SAM-binding protein YcdF, DUF218 family</fullName>
    </submittedName>
</protein>
<accession>A0A1G7TTF3</accession>
<dbReference type="OrthoDB" id="9812311at2"/>
<feature type="domain" description="DUF218" evidence="2">
    <location>
        <begin position="54"/>
        <end position="192"/>
    </location>
</feature>
<dbReference type="AlphaFoldDB" id="A0A1G7TTF3"/>
<dbReference type="STRING" id="1082479.SAMN05216241_11059"/>
<evidence type="ECO:0000259" key="2">
    <source>
        <dbReference type="Pfam" id="PF02698"/>
    </source>
</evidence>
<dbReference type="CDD" id="cd06259">
    <property type="entry name" value="YdcF-like"/>
    <property type="match status" value="1"/>
</dbReference>
<keyword evidence="1" id="KW-0812">Transmembrane</keyword>
<name>A0A1G7TTF3_9PROT</name>
<evidence type="ECO:0000313" key="3">
    <source>
        <dbReference type="EMBL" id="SDG38284.1"/>
    </source>
</evidence>
<dbReference type="RefSeq" id="WP_090021196.1">
    <property type="nucleotide sequence ID" value="NZ_FNCE01000010.1"/>
</dbReference>
<organism evidence="3 4">
    <name type="scientific">Limimonas halophila</name>
    <dbReference type="NCBI Taxonomy" id="1082479"/>
    <lineage>
        <taxon>Bacteria</taxon>
        <taxon>Pseudomonadati</taxon>
        <taxon>Pseudomonadota</taxon>
        <taxon>Alphaproteobacteria</taxon>
        <taxon>Rhodospirillales</taxon>
        <taxon>Rhodovibrionaceae</taxon>
        <taxon>Limimonas</taxon>
    </lineage>
</organism>
<keyword evidence="1" id="KW-0472">Membrane</keyword>
<gene>
    <name evidence="3" type="ORF">SAMN05216241_11059</name>
</gene>
<feature type="transmembrane region" description="Helical" evidence="1">
    <location>
        <begin position="16"/>
        <end position="38"/>
    </location>
</feature>
<sequence>MARRALASGKRVRRRGAAWLIGLVGLAAAGWFGGFLWFTTHLPERVAEPTRATDAIVVLTGGNRRVAVGLDLLAEGLGERLLISGVHERVDLDAVLKANGRDHGDITCCVDLGHTARTTRGNADETAEWVTRHGVESLRLVTAAYHIPRSLLAFRARLPDVHIVPHPVFPPGLSAAPWWRAPNKARLLMTEYSKYLAALVRESLTGAAHP</sequence>
<keyword evidence="1" id="KW-1133">Transmembrane helix</keyword>